<feature type="region of interest" description="Disordered" evidence="1">
    <location>
        <begin position="1"/>
        <end position="70"/>
    </location>
</feature>
<comment type="caution">
    <text evidence="2">The sequence shown here is derived from an EMBL/GenBank/DDBJ whole genome shotgun (WGS) entry which is preliminary data.</text>
</comment>
<organism evidence="2 3">
    <name type="scientific">Fusarium austroafricanum</name>
    <dbReference type="NCBI Taxonomy" id="2364996"/>
    <lineage>
        <taxon>Eukaryota</taxon>
        <taxon>Fungi</taxon>
        <taxon>Dikarya</taxon>
        <taxon>Ascomycota</taxon>
        <taxon>Pezizomycotina</taxon>
        <taxon>Sordariomycetes</taxon>
        <taxon>Hypocreomycetidae</taxon>
        <taxon>Hypocreales</taxon>
        <taxon>Nectriaceae</taxon>
        <taxon>Fusarium</taxon>
        <taxon>Fusarium concolor species complex</taxon>
    </lineage>
</organism>
<sequence length="199" mass="21860">MQNTFPAPSIPKMAPSRPALGKSSSLTQTTLDGSLVKKTSSSSATAVFDGTNRISKRPAKPQPKPAVPTAPDRVLTDALLSIKPVHLANIVSRQKNHEYRKYRLRDGVTRLWLYETSDGGGRSSITHIAVIPASERRTPGSVPTEPFGIGNAEFNAGLKQSKYGYPILELYELDKQKEVNWGWRRPRAADPALVRARQS</sequence>
<evidence type="ECO:0000256" key="1">
    <source>
        <dbReference type="SAM" id="MobiDB-lite"/>
    </source>
</evidence>
<feature type="compositionally biased region" description="Polar residues" evidence="1">
    <location>
        <begin position="22"/>
        <end position="45"/>
    </location>
</feature>
<proteinExistence type="predicted"/>
<dbReference type="EMBL" id="JAADJG010000374">
    <property type="protein sequence ID" value="KAF4447830.1"/>
    <property type="molecule type" value="Genomic_DNA"/>
</dbReference>
<keyword evidence="3" id="KW-1185">Reference proteome</keyword>
<accession>A0A8H4KCR2</accession>
<reference evidence="2" key="1">
    <citation type="submission" date="2020-01" db="EMBL/GenBank/DDBJ databases">
        <title>Identification and distribution of gene clusters putatively required for synthesis of sphingolipid metabolism inhibitors in phylogenetically diverse species of the filamentous fungus Fusarium.</title>
        <authorList>
            <person name="Kim H.-S."/>
            <person name="Busman M."/>
            <person name="Brown D.W."/>
            <person name="Divon H."/>
            <person name="Uhlig S."/>
            <person name="Proctor R.H."/>
        </authorList>
    </citation>
    <scope>NUCLEOTIDE SEQUENCE</scope>
    <source>
        <strain evidence="2">NRRL 53441</strain>
    </source>
</reference>
<dbReference type="Proteomes" id="UP000605986">
    <property type="component" value="Unassembled WGS sequence"/>
</dbReference>
<dbReference type="OrthoDB" id="2149705at2759"/>
<name>A0A8H4KCR2_9HYPO</name>
<evidence type="ECO:0008006" key="4">
    <source>
        <dbReference type="Google" id="ProtNLM"/>
    </source>
</evidence>
<dbReference type="AlphaFoldDB" id="A0A8H4KCR2"/>
<protein>
    <recommendedName>
        <fullName evidence="4">PUA domain-containing protein</fullName>
    </recommendedName>
</protein>
<evidence type="ECO:0000313" key="2">
    <source>
        <dbReference type="EMBL" id="KAF4447830.1"/>
    </source>
</evidence>
<evidence type="ECO:0000313" key="3">
    <source>
        <dbReference type="Proteomes" id="UP000605986"/>
    </source>
</evidence>
<gene>
    <name evidence="2" type="ORF">F53441_8696</name>
</gene>